<feature type="transmembrane region" description="Helical" evidence="2">
    <location>
        <begin position="121"/>
        <end position="147"/>
    </location>
</feature>
<comment type="caution">
    <text evidence="3">The sequence shown here is derived from an EMBL/GenBank/DDBJ whole genome shotgun (WGS) entry which is preliminary data.</text>
</comment>
<feature type="region of interest" description="Disordered" evidence="1">
    <location>
        <begin position="1"/>
        <end position="24"/>
    </location>
</feature>
<protein>
    <submittedName>
        <fullName evidence="3">ABC transporter permease</fullName>
    </submittedName>
</protein>
<evidence type="ECO:0000256" key="2">
    <source>
        <dbReference type="SAM" id="Phobius"/>
    </source>
</evidence>
<sequence length="275" mass="28328">MTTITRRRPTTVHETTPTPAPTNRSTTFRRVLRSERLKLTTLTSTWVTLASVFASLVGIAVISAAATSTSAQSTDTVAVVLNGSMLAMLIVGVFGVVTGSREFSTSMIRTTLAAVPTRLPVLWAKFAAFIAFVLPTSAAATVIAYLAGSVVLQSKAVDIASLTDPSAIRAVLGTALYITGVGVIGIALGVLLRSLGAAIGMLTATLIVVPVIAKVLLPHSWSSALNYLPSNAAASFTTFAPTSSQLSPTTGAVVFASWTAIGVIGAAVALRVRDV</sequence>
<dbReference type="AlphaFoldDB" id="A0A848L3X2"/>
<keyword evidence="2" id="KW-0472">Membrane</keyword>
<accession>A0A848L3X2</accession>
<dbReference type="EMBL" id="JABBNB010000021">
    <property type="protein sequence ID" value="NMO03293.1"/>
    <property type="molecule type" value="Genomic_DNA"/>
</dbReference>
<feature type="transmembrane region" description="Helical" evidence="2">
    <location>
        <begin position="252"/>
        <end position="272"/>
    </location>
</feature>
<feature type="transmembrane region" description="Helical" evidence="2">
    <location>
        <begin position="167"/>
        <end position="192"/>
    </location>
</feature>
<proteinExistence type="predicted"/>
<keyword evidence="4" id="KW-1185">Reference proteome</keyword>
<feature type="transmembrane region" description="Helical" evidence="2">
    <location>
        <begin position="77"/>
        <end position="100"/>
    </location>
</feature>
<evidence type="ECO:0000313" key="3">
    <source>
        <dbReference type="EMBL" id="NMO03293.1"/>
    </source>
</evidence>
<feature type="compositionally biased region" description="Basic residues" evidence="1">
    <location>
        <begin position="1"/>
        <end position="10"/>
    </location>
</feature>
<feature type="transmembrane region" description="Helical" evidence="2">
    <location>
        <begin position="199"/>
        <end position="217"/>
    </location>
</feature>
<dbReference type="RefSeq" id="WP_170195799.1">
    <property type="nucleotide sequence ID" value="NZ_JABBNB010000021.1"/>
</dbReference>
<keyword evidence="2" id="KW-0812">Transmembrane</keyword>
<keyword evidence="2" id="KW-1133">Transmembrane helix</keyword>
<name>A0A848L3X2_9ACTN</name>
<feature type="compositionally biased region" description="Polar residues" evidence="1">
    <location>
        <begin position="12"/>
        <end position="24"/>
    </location>
</feature>
<feature type="transmembrane region" description="Helical" evidence="2">
    <location>
        <begin position="39"/>
        <end position="65"/>
    </location>
</feature>
<organism evidence="3 4">
    <name type="scientific">Gordonia asplenii</name>
    <dbReference type="NCBI Taxonomy" id="2725283"/>
    <lineage>
        <taxon>Bacteria</taxon>
        <taxon>Bacillati</taxon>
        <taxon>Actinomycetota</taxon>
        <taxon>Actinomycetes</taxon>
        <taxon>Mycobacteriales</taxon>
        <taxon>Gordoniaceae</taxon>
        <taxon>Gordonia</taxon>
    </lineage>
</organism>
<reference evidence="3 4" key="1">
    <citation type="submission" date="2020-04" db="EMBL/GenBank/DDBJ databases">
        <title>Gordonia sp. nov. TBRC 11910.</title>
        <authorList>
            <person name="Suriyachadkun C."/>
        </authorList>
    </citation>
    <scope>NUCLEOTIDE SEQUENCE [LARGE SCALE GENOMIC DNA]</scope>
    <source>
        <strain evidence="3 4">TBRC 11910</strain>
    </source>
</reference>
<evidence type="ECO:0000313" key="4">
    <source>
        <dbReference type="Proteomes" id="UP000550729"/>
    </source>
</evidence>
<evidence type="ECO:0000256" key="1">
    <source>
        <dbReference type="SAM" id="MobiDB-lite"/>
    </source>
</evidence>
<dbReference type="Proteomes" id="UP000550729">
    <property type="component" value="Unassembled WGS sequence"/>
</dbReference>
<gene>
    <name evidence="3" type="ORF">HH308_18940</name>
</gene>